<evidence type="ECO:0008006" key="3">
    <source>
        <dbReference type="Google" id="ProtNLM"/>
    </source>
</evidence>
<proteinExistence type="predicted"/>
<keyword evidence="2" id="KW-1185">Reference proteome</keyword>
<accession>A0A2L2TUN1</accession>
<reference evidence="2" key="1">
    <citation type="submission" date="2014-10" db="EMBL/GenBank/DDBJ databases">
        <authorList>
            <person name="King R."/>
        </authorList>
    </citation>
    <scope>NUCLEOTIDE SEQUENCE [LARGE SCALE GENOMIC DNA]</scope>
    <source>
        <strain evidence="2">A3/5</strain>
    </source>
</reference>
<protein>
    <recommendedName>
        <fullName evidence="3">PPPDE domain-containing protein</fullName>
    </recommendedName>
</protein>
<sequence>MMDYTTAEKQALMKYAHTQRVVEDADAEIALNETHTRIYTSIHDYMTKHPAGANSTRGARLYGRIDDFIRKSLEDLINSSELTDALKIIHIVEDRAFQMCHPRVLSPLRYLDVHFVRRTEDEGHKIRPSQDLLAHLTRTYFIPQVGMKVAKATCSLTLTQPSVLLFSTPFVRSMMLSQLDVDKISELERRTTKRPVYCCTSVLEQSASTNSFSSWFPGTHHWAIQIGAQDPPTTTGIQETERQMAETEAEQSPMILELERDGREIKSRVTYGPRQSASEHFLGYTMHSNRDIESFANDVIGTMRPDYHIAANNCQVFCQSLVNCILIPRTGLEILYGQHMLPGPARNLVIHYRFWDYVLATEKDEMARQCFPFSAQTLSSGAIDVMSAYTLIASCNKDQKMVFFILLAMLGLMGWNSDVGPFRHLSTMIRNRDKELERLFTIVYQAKIVRDGHLLTEA</sequence>
<evidence type="ECO:0000313" key="2">
    <source>
        <dbReference type="Proteomes" id="UP000245910"/>
    </source>
</evidence>
<evidence type="ECO:0000313" key="1">
    <source>
        <dbReference type="EMBL" id="CEI67906.1"/>
    </source>
</evidence>
<dbReference type="EMBL" id="LN649231">
    <property type="protein sequence ID" value="CEI67906.1"/>
    <property type="molecule type" value="Genomic_DNA"/>
</dbReference>
<dbReference type="AlphaFoldDB" id="A0A2L2TUN1"/>
<dbReference type="Proteomes" id="UP000245910">
    <property type="component" value="Chromosome III"/>
</dbReference>
<name>A0A2L2TUN1_9HYPO</name>
<organism evidence="1 2">
    <name type="scientific">Fusarium venenatum</name>
    <dbReference type="NCBI Taxonomy" id="56646"/>
    <lineage>
        <taxon>Eukaryota</taxon>
        <taxon>Fungi</taxon>
        <taxon>Dikarya</taxon>
        <taxon>Ascomycota</taxon>
        <taxon>Pezizomycotina</taxon>
        <taxon>Sordariomycetes</taxon>
        <taxon>Hypocreomycetidae</taxon>
        <taxon>Hypocreales</taxon>
        <taxon>Nectriaceae</taxon>
        <taxon>Fusarium</taxon>
    </lineage>
</organism>